<evidence type="ECO:0000256" key="1">
    <source>
        <dbReference type="SAM" id="MobiDB-lite"/>
    </source>
</evidence>
<feature type="compositionally biased region" description="Basic residues" evidence="1">
    <location>
        <begin position="74"/>
        <end position="99"/>
    </location>
</feature>
<reference evidence="3" key="1">
    <citation type="journal article" date="2019" name="Int. J. Syst. Evol. Microbiol.">
        <title>The Global Catalogue of Microorganisms (GCM) 10K type strain sequencing project: providing services to taxonomists for standard genome sequencing and annotation.</title>
        <authorList>
            <consortium name="The Broad Institute Genomics Platform"/>
            <consortium name="The Broad Institute Genome Sequencing Center for Infectious Disease"/>
            <person name="Wu L."/>
            <person name="Ma J."/>
        </authorList>
    </citation>
    <scope>NUCLEOTIDE SEQUENCE [LARGE SCALE GENOMIC DNA]</scope>
    <source>
        <strain evidence="3">JCM 10649</strain>
    </source>
</reference>
<dbReference type="RefSeq" id="WP_344086611.1">
    <property type="nucleotide sequence ID" value="NZ_BAAAHB010000007.1"/>
</dbReference>
<name>A0ABP3JGG9_9ACTN</name>
<proteinExistence type="predicted"/>
<dbReference type="EMBL" id="BAAAHB010000007">
    <property type="protein sequence ID" value="GAA0450439.1"/>
    <property type="molecule type" value="Genomic_DNA"/>
</dbReference>
<dbReference type="Proteomes" id="UP001499895">
    <property type="component" value="Unassembled WGS sequence"/>
</dbReference>
<accession>A0ABP3JGG9</accession>
<comment type="caution">
    <text evidence="2">The sequence shown here is derived from an EMBL/GenBank/DDBJ whole genome shotgun (WGS) entry which is preliminary data.</text>
</comment>
<keyword evidence="3" id="KW-1185">Reference proteome</keyword>
<dbReference type="InterPro" id="IPR021373">
    <property type="entry name" value="DUF2993"/>
</dbReference>
<protein>
    <recommendedName>
        <fullName evidence="4">DUF2993 domain-containing protein</fullName>
    </recommendedName>
</protein>
<feature type="region of interest" description="Disordered" evidence="1">
    <location>
        <begin position="59"/>
        <end position="99"/>
    </location>
</feature>
<evidence type="ECO:0000313" key="2">
    <source>
        <dbReference type="EMBL" id="GAA0450439.1"/>
    </source>
</evidence>
<organism evidence="2 3">
    <name type="scientific">Streptomyces stramineus</name>
    <dbReference type="NCBI Taxonomy" id="173861"/>
    <lineage>
        <taxon>Bacteria</taxon>
        <taxon>Bacillati</taxon>
        <taxon>Actinomycetota</taxon>
        <taxon>Actinomycetes</taxon>
        <taxon>Kitasatosporales</taxon>
        <taxon>Streptomycetaceae</taxon>
        <taxon>Streptomyces</taxon>
    </lineage>
</organism>
<sequence>MRTPTRIPTLPPNPYDELATLADPIRPADPADPMYAGGDDASAYEFTYVSPDSDLHPLDSPLTYISSDDAPPPGHRRHRAKRPGRRRRRKTAAAPRGRPRATRLLFTTVSCAAFLVLADRCAVLYAEKKAEQRLQEDLHLEAAPQVDIHGFPFLTQVAAKHLQRVDVTVPHVDAGRVTLAKVQAGARDIRIDGDLPASVRGAVVGRLDGDVLLKFADMNRELGASQVRFSPLGDHSIRAEGRLDLAGQQLRLRAEAHLRRVGARGLSTDIDGMSVDVPRVATYRPGKDKGLTLHREFAERISRDAARAKALLSVPALADRLGLTADDVAVALRDEQRLREITGQPAFVEKLTRANLLDVIAEHPWLLEKIGIDPGLITALTQLRLPELTDRLSFSAELPEQAADVRLRSITVERDGIRAELSGTELPVGKPR</sequence>
<feature type="region of interest" description="Disordered" evidence="1">
    <location>
        <begin position="1"/>
        <end position="38"/>
    </location>
</feature>
<dbReference type="Pfam" id="PF11209">
    <property type="entry name" value="LmeA"/>
    <property type="match status" value="1"/>
</dbReference>
<evidence type="ECO:0000313" key="3">
    <source>
        <dbReference type="Proteomes" id="UP001499895"/>
    </source>
</evidence>
<evidence type="ECO:0008006" key="4">
    <source>
        <dbReference type="Google" id="ProtNLM"/>
    </source>
</evidence>
<gene>
    <name evidence="2" type="ORF">GCM10009544_11580</name>
</gene>